<name>A0A0F9GEG1_9ZZZZ</name>
<protein>
    <submittedName>
        <fullName evidence="1">Uncharacterized protein</fullName>
    </submittedName>
</protein>
<dbReference type="Gene3D" id="3.30.930.10">
    <property type="entry name" value="Bira Bifunctional Protein, Domain 2"/>
    <property type="match status" value="1"/>
</dbReference>
<dbReference type="Pfam" id="PF04017">
    <property type="entry name" value="DUF366"/>
    <property type="match status" value="1"/>
</dbReference>
<organism evidence="1">
    <name type="scientific">marine sediment metagenome</name>
    <dbReference type="NCBI Taxonomy" id="412755"/>
    <lineage>
        <taxon>unclassified sequences</taxon>
        <taxon>metagenomes</taxon>
        <taxon>ecological metagenomes</taxon>
    </lineage>
</organism>
<dbReference type="InterPro" id="IPR045864">
    <property type="entry name" value="aa-tRNA-synth_II/BPL/LPL"/>
</dbReference>
<evidence type="ECO:0000313" key="1">
    <source>
        <dbReference type="EMBL" id="KKL88916.1"/>
    </source>
</evidence>
<dbReference type="AlphaFoldDB" id="A0A0F9GEG1"/>
<reference evidence="1" key="1">
    <citation type="journal article" date="2015" name="Nature">
        <title>Complex archaea that bridge the gap between prokaryotes and eukaryotes.</title>
        <authorList>
            <person name="Spang A."/>
            <person name="Saw J.H."/>
            <person name="Jorgensen S.L."/>
            <person name="Zaremba-Niedzwiedzka K."/>
            <person name="Martijn J."/>
            <person name="Lind A.E."/>
            <person name="van Eijk R."/>
            <person name="Schleper C."/>
            <person name="Guy L."/>
            <person name="Ettema T.J."/>
        </authorList>
    </citation>
    <scope>NUCLEOTIDE SEQUENCE</scope>
</reference>
<dbReference type="InterPro" id="IPR007162">
    <property type="entry name" value="DUF366"/>
</dbReference>
<dbReference type="EMBL" id="LAZR01020428">
    <property type="protein sequence ID" value="KKL88916.1"/>
    <property type="molecule type" value="Genomic_DNA"/>
</dbReference>
<sequence length="186" mass="20913">MKVVDLGQMDYDGSQLHHAFAYEQAKKLGATICYFRGAAEVKEHLVDLEDSLANDFIKSKEMWHFIIEIPEATITEMVVWQRLFISMCIDNLRVEDEDCSVITRNGDDIMIGGSKLSVSIATLSRFSGLIHVGINIKVGEGCPVVAIGLDDFTRDKYSSIFGRDMATVFVEEYEDVKNATFKVIEM</sequence>
<comment type="caution">
    <text evidence="1">The sequence shown here is derived from an EMBL/GenBank/DDBJ whole genome shotgun (WGS) entry which is preliminary data.</text>
</comment>
<dbReference type="SUPFAM" id="SSF55681">
    <property type="entry name" value="Class II aaRS and biotin synthetases"/>
    <property type="match status" value="1"/>
</dbReference>
<proteinExistence type="predicted"/>
<accession>A0A0F9GEG1</accession>
<gene>
    <name evidence="1" type="ORF">LCGC14_1919920</name>
</gene>